<dbReference type="InterPro" id="IPR029069">
    <property type="entry name" value="HotDog_dom_sf"/>
</dbReference>
<dbReference type="Gene3D" id="3.10.129.10">
    <property type="entry name" value="Hotdog Thioesterase"/>
    <property type="match status" value="1"/>
</dbReference>
<comment type="caution">
    <text evidence="3">The sequence shown here is derived from an EMBL/GenBank/DDBJ whole genome shotgun (WGS) entry which is preliminary data.</text>
</comment>
<evidence type="ECO:0000313" key="4">
    <source>
        <dbReference type="Proteomes" id="UP000553193"/>
    </source>
</evidence>
<dbReference type="Pfam" id="PF01575">
    <property type="entry name" value="MaoC_dehydratas"/>
    <property type="match status" value="1"/>
</dbReference>
<dbReference type="Proteomes" id="UP000553193">
    <property type="component" value="Unassembled WGS sequence"/>
</dbReference>
<protein>
    <submittedName>
        <fullName evidence="3">Acyl dehydratase</fullName>
    </submittedName>
</protein>
<dbReference type="Pfam" id="PF22622">
    <property type="entry name" value="MFE-2_hydrat-2_N"/>
    <property type="match status" value="1"/>
</dbReference>
<organism evidence="3 4">
    <name type="scientific">Roseococcus suduntuyensis</name>
    <dbReference type="NCBI Taxonomy" id="455361"/>
    <lineage>
        <taxon>Bacteria</taxon>
        <taxon>Pseudomonadati</taxon>
        <taxon>Pseudomonadota</taxon>
        <taxon>Alphaproteobacteria</taxon>
        <taxon>Acetobacterales</taxon>
        <taxon>Roseomonadaceae</taxon>
        <taxon>Roseococcus</taxon>
    </lineage>
</organism>
<reference evidence="3 4" key="1">
    <citation type="submission" date="2020-08" db="EMBL/GenBank/DDBJ databases">
        <title>Genomic Encyclopedia of Type Strains, Phase IV (KMG-IV): sequencing the most valuable type-strain genomes for metagenomic binning, comparative biology and taxonomic classification.</title>
        <authorList>
            <person name="Goeker M."/>
        </authorList>
    </citation>
    <scope>NUCLEOTIDE SEQUENCE [LARGE SCALE GENOMIC DNA]</scope>
    <source>
        <strain evidence="3 4">DSM 19979</strain>
    </source>
</reference>
<dbReference type="GO" id="GO:0044594">
    <property type="term" value="F:17-beta-hydroxysteroid dehydrogenase (NAD+) activity"/>
    <property type="evidence" value="ECO:0007669"/>
    <property type="project" value="TreeGrafter"/>
</dbReference>
<evidence type="ECO:0000259" key="1">
    <source>
        <dbReference type="Pfam" id="PF01575"/>
    </source>
</evidence>
<dbReference type="InterPro" id="IPR054357">
    <property type="entry name" value="MFE-2_N"/>
</dbReference>
<dbReference type="GO" id="GO:0003857">
    <property type="term" value="F:(3S)-3-hydroxyacyl-CoA dehydrogenase (NAD+) activity"/>
    <property type="evidence" value="ECO:0007669"/>
    <property type="project" value="TreeGrafter"/>
</dbReference>
<accession>A0A840AFF1</accession>
<dbReference type="SUPFAM" id="SSF54637">
    <property type="entry name" value="Thioesterase/thiol ester dehydrase-isomerase"/>
    <property type="match status" value="2"/>
</dbReference>
<name>A0A840AFF1_9PROT</name>
<gene>
    <name evidence="3" type="ORF">GGQ83_002377</name>
</gene>
<feature type="domain" description="Peroxisomal multifunctional enzyme type 2-like N-terminal" evidence="2">
    <location>
        <begin position="22"/>
        <end position="145"/>
    </location>
</feature>
<proteinExistence type="predicted"/>
<dbReference type="CDD" id="cd03448">
    <property type="entry name" value="HDE_HSD"/>
    <property type="match status" value="1"/>
</dbReference>
<dbReference type="EMBL" id="JACIDJ010000003">
    <property type="protein sequence ID" value="MBB3898934.1"/>
    <property type="molecule type" value="Genomic_DNA"/>
</dbReference>
<dbReference type="GO" id="GO:0006635">
    <property type="term" value="P:fatty acid beta-oxidation"/>
    <property type="evidence" value="ECO:0007669"/>
    <property type="project" value="TreeGrafter"/>
</dbReference>
<evidence type="ECO:0000313" key="3">
    <source>
        <dbReference type="EMBL" id="MBB3898934.1"/>
    </source>
</evidence>
<dbReference type="PANTHER" id="PTHR13078">
    <property type="entry name" value="PEROXISOMAL MULTIFUNCTIONAL ENZYME TYPE 2-RELATED"/>
    <property type="match status" value="1"/>
</dbReference>
<dbReference type="InterPro" id="IPR002539">
    <property type="entry name" value="MaoC-like_dom"/>
</dbReference>
<keyword evidence="4" id="KW-1185">Reference proteome</keyword>
<dbReference type="GO" id="GO:0004300">
    <property type="term" value="F:enoyl-CoA hydratase activity"/>
    <property type="evidence" value="ECO:0007669"/>
    <property type="project" value="TreeGrafter"/>
</dbReference>
<dbReference type="RefSeq" id="WP_184384196.1">
    <property type="nucleotide sequence ID" value="NZ_JACIDJ010000003.1"/>
</dbReference>
<evidence type="ECO:0000259" key="2">
    <source>
        <dbReference type="Pfam" id="PF22622"/>
    </source>
</evidence>
<dbReference type="AlphaFoldDB" id="A0A840AFF1"/>
<dbReference type="PANTHER" id="PTHR13078:SF56">
    <property type="entry name" value="PEROXISOMAL MULTIFUNCTIONAL ENZYME TYPE 2"/>
    <property type="match status" value="1"/>
</dbReference>
<sequence>MINEQHLLNYPIPEIRQVLRWQDVALYNLSVGLGQDPMDKAQLPYTYEPQMTALPSMPVVLGYPGFWLKAPDTGVDWVKVVHGEQSLILHRPVPVSGEIIGRSSVTGIVDRGPGKGALIYSDRVVVDAATGEKIATLESTTFARGDGGFGGKSGPVKPPHPEPAGAPEITCDLATRPEQAAYYRLNGDFNPLHIDPDVATKAGFPRPILHGLCTFGVVCHALLRELCAYDVTRFGRMDLRFSSPVFPGETIRTEIWREEGGAAFRARVVERDIVVVSNGRFRFA</sequence>
<feature type="domain" description="MaoC-like" evidence="1">
    <location>
        <begin position="169"/>
        <end position="274"/>
    </location>
</feature>